<dbReference type="PROSITE" id="PS50893">
    <property type="entry name" value="ABC_TRANSPORTER_2"/>
    <property type="match status" value="1"/>
</dbReference>
<evidence type="ECO:0000256" key="3">
    <source>
        <dbReference type="ARBA" id="ARBA00022840"/>
    </source>
</evidence>
<protein>
    <submittedName>
        <fullName evidence="5">ATP-binding cassette domain-containing protein</fullName>
    </submittedName>
</protein>
<keyword evidence="2" id="KW-0547">Nucleotide-binding</keyword>
<dbReference type="Pfam" id="PF00005">
    <property type="entry name" value="ABC_tran"/>
    <property type="match status" value="1"/>
</dbReference>
<dbReference type="Proteomes" id="UP001597249">
    <property type="component" value="Unassembled WGS sequence"/>
</dbReference>
<dbReference type="InterPro" id="IPR003439">
    <property type="entry name" value="ABC_transporter-like_ATP-bd"/>
</dbReference>
<dbReference type="RefSeq" id="WP_125586823.1">
    <property type="nucleotide sequence ID" value="NZ_JBHTMO010000020.1"/>
</dbReference>
<feature type="domain" description="ABC transporter" evidence="4">
    <location>
        <begin position="2"/>
        <end position="227"/>
    </location>
</feature>
<accession>A0ABW4BAE8</accession>
<dbReference type="InterPro" id="IPR003593">
    <property type="entry name" value="AAA+_ATPase"/>
</dbReference>
<dbReference type="SUPFAM" id="SSF52540">
    <property type="entry name" value="P-loop containing nucleoside triphosphate hydrolases"/>
    <property type="match status" value="1"/>
</dbReference>
<keyword evidence="1" id="KW-0813">Transport</keyword>
<evidence type="ECO:0000256" key="1">
    <source>
        <dbReference type="ARBA" id="ARBA00022448"/>
    </source>
</evidence>
<dbReference type="Gene3D" id="3.40.50.300">
    <property type="entry name" value="P-loop containing nucleotide triphosphate hydrolases"/>
    <property type="match status" value="1"/>
</dbReference>
<dbReference type="GO" id="GO:0005524">
    <property type="term" value="F:ATP binding"/>
    <property type="evidence" value="ECO:0007669"/>
    <property type="project" value="UniProtKB-KW"/>
</dbReference>
<dbReference type="InterPro" id="IPR027417">
    <property type="entry name" value="P-loop_NTPase"/>
</dbReference>
<evidence type="ECO:0000313" key="5">
    <source>
        <dbReference type="EMBL" id="MFD1393235.1"/>
    </source>
</evidence>
<evidence type="ECO:0000256" key="2">
    <source>
        <dbReference type="ARBA" id="ARBA00022741"/>
    </source>
</evidence>
<keyword evidence="3 5" id="KW-0067">ATP-binding</keyword>
<organism evidence="5 6">
    <name type="scientific">Lacticaseibacillus jixianensis</name>
    <dbReference type="NCBI Taxonomy" id="2486012"/>
    <lineage>
        <taxon>Bacteria</taxon>
        <taxon>Bacillati</taxon>
        <taxon>Bacillota</taxon>
        <taxon>Bacilli</taxon>
        <taxon>Lactobacillales</taxon>
        <taxon>Lactobacillaceae</taxon>
        <taxon>Lacticaseibacillus</taxon>
    </lineage>
</organism>
<name>A0ABW4BAE8_9LACO</name>
<dbReference type="PANTHER" id="PTHR42939">
    <property type="entry name" value="ABC TRANSPORTER ATP-BINDING PROTEIN ALBC-RELATED"/>
    <property type="match status" value="1"/>
</dbReference>
<evidence type="ECO:0000313" key="6">
    <source>
        <dbReference type="Proteomes" id="UP001597249"/>
    </source>
</evidence>
<dbReference type="PANTHER" id="PTHR42939:SF1">
    <property type="entry name" value="ABC TRANSPORTER ATP-BINDING PROTEIN ALBC-RELATED"/>
    <property type="match status" value="1"/>
</dbReference>
<dbReference type="InterPro" id="IPR051782">
    <property type="entry name" value="ABC_Transporter_VariousFunc"/>
</dbReference>
<sequence>MLTVKGLSFDYGRQSILKDIDLSIDAGEIVGLVAPNGTGKSTLLRNITGLLRPKRGQVTLLGNDSQSQRQVFLKHLFFLEDSQRLYEVLTPVELLSYVKAMWGGELSVDQVLKALRMERYHNKRISTFSLGMRQHVLLGAYLISGADLLLFDEPLNGLDPTSIELFTHIFSRLRDQGKSILMSSHQLGNVTTMAERVIFLKDGQVTSYQTAAIDLQAKYDELFGVPEELF</sequence>
<keyword evidence="6" id="KW-1185">Reference proteome</keyword>
<dbReference type="EMBL" id="JBHTMO010000020">
    <property type="protein sequence ID" value="MFD1393235.1"/>
    <property type="molecule type" value="Genomic_DNA"/>
</dbReference>
<proteinExistence type="predicted"/>
<comment type="caution">
    <text evidence="5">The sequence shown here is derived from an EMBL/GenBank/DDBJ whole genome shotgun (WGS) entry which is preliminary data.</text>
</comment>
<reference evidence="6" key="1">
    <citation type="journal article" date="2019" name="Int. J. Syst. Evol. Microbiol.">
        <title>The Global Catalogue of Microorganisms (GCM) 10K type strain sequencing project: providing services to taxonomists for standard genome sequencing and annotation.</title>
        <authorList>
            <consortium name="The Broad Institute Genomics Platform"/>
            <consortium name="The Broad Institute Genome Sequencing Center for Infectious Disease"/>
            <person name="Wu L."/>
            <person name="Ma J."/>
        </authorList>
    </citation>
    <scope>NUCLEOTIDE SEQUENCE [LARGE SCALE GENOMIC DNA]</scope>
    <source>
        <strain evidence="6">CCM 8911</strain>
    </source>
</reference>
<dbReference type="CDD" id="cd03230">
    <property type="entry name" value="ABC_DR_subfamily_A"/>
    <property type="match status" value="1"/>
</dbReference>
<evidence type="ECO:0000259" key="4">
    <source>
        <dbReference type="PROSITE" id="PS50893"/>
    </source>
</evidence>
<gene>
    <name evidence="5" type="ORF">ACFQ3L_06580</name>
</gene>
<dbReference type="SMART" id="SM00382">
    <property type="entry name" value="AAA"/>
    <property type="match status" value="1"/>
</dbReference>